<dbReference type="Gene3D" id="3.30.70.100">
    <property type="match status" value="1"/>
</dbReference>
<sequence length="114" mass="12784">MIAVIFEVEPAEGKRDAYLGIAANLRPLLDGIDGFISVERFQSLTDPKRVLSLSFWRDEEAVKAWRNTEEHRQAQQAGRGGIFAGYRLRIAHVVRDYGLTERQEAPADSKAVNG</sequence>
<dbReference type="PANTHER" id="PTHR37811">
    <property type="entry name" value="BLL5343 PROTEIN"/>
    <property type="match status" value="1"/>
</dbReference>
<reference evidence="2 3" key="1">
    <citation type="submission" date="2023-08" db="EMBL/GenBank/DDBJ databases">
        <title>Implementing the SeqCode for naming new Mesorhizobium species isolated from Vachellia karroo root nodules.</title>
        <authorList>
            <person name="Van Lill M."/>
        </authorList>
    </citation>
    <scope>NUCLEOTIDE SEQUENCE [LARGE SCALE GENOMIC DNA]</scope>
    <source>
        <strain evidence="2 3">VK2B</strain>
    </source>
</reference>
<dbReference type="InterPro" id="IPR007138">
    <property type="entry name" value="ABM_dom"/>
</dbReference>
<evidence type="ECO:0000259" key="1">
    <source>
        <dbReference type="PROSITE" id="PS51725"/>
    </source>
</evidence>
<protein>
    <submittedName>
        <fullName evidence="2">Antibiotic biosynthesis monooxygenase</fullName>
        <ecNumber evidence="2">1.14.-.-</ecNumber>
    </submittedName>
</protein>
<dbReference type="EMBL" id="JAVIIV010000034">
    <property type="protein sequence ID" value="MDX8489573.1"/>
    <property type="molecule type" value="Genomic_DNA"/>
</dbReference>
<dbReference type="InterPro" id="IPR011008">
    <property type="entry name" value="Dimeric_a/b-barrel"/>
</dbReference>
<dbReference type="Pfam" id="PF03992">
    <property type="entry name" value="ABM"/>
    <property type="match status" value="1"/>
</dbReference>
<name>A0ABU4YRX9_9HYPH</name>
<evidence type="ECO:0000313" key="2">
    <source>
        <dbReference type="EMBL" id="MDX8489573.1"/>
    </source>
</evidence>
<keyword evidence="2" id="KW-0560">Oxidoreductase</keyword>
<proteinExistence type="predicted"/>
<dbReference type="EC" id="1.14.-.-" evidence="2"/>
<dbReference type="SUPFAM" id="SSF54909">
    <property type="entry name" value="Dimeric alpha+beta barrel"/>
    <property type="match status" value="1"/>
</dbReference>
<dbReference type="PANTHER" id="PTHR37811:SF2">
    <property type="entry name" value="ABM DOMAIN-CONTAINING PROTEIN"/>
    <property type="match status" value="1"/>
</dbReference>
<feature type="domain" description="ABM" evidence="1">
    <location>
        <begin position="2"/>
        <end position="90"/>
    </location>
</feature>
<dbReference type="Proteomes" id="UP001280156">
    <property type="component" value="Unassembled WGS sequence"/>
</dbReference>
<dbReference type="GO" id="GO:0004497">
    <property type="term" value="F:monooxygenase activity"/>
    <property type="evidence" value="ECO:0007669"/>
    <property type="project" value="UniProtKB-KW"/>
</dbReference>
<accession>A0ABU4YRX9</accession>
<dbReference type="InterPro" id="IPR052936">
    <property type="entry name" value="Jasmonate_Hydroxylase-like"/>
</dbReference>
<evidence type="ECO:0000313" key="3">
    <source>
        <dbReference type="Proteomes" id="UP001280156"/>
    </source>
</evidence>
<organism evidence="2 3">
    <name type="scientific">Mesorhizobium humile</name>
    <dbReference type="NCBI Taxonomy" id="3072313"/>
    <lineage>
        <taxon>Bacteria</taxon>
        <taxon>Pseudomonadati</taxon>
        <taxon>Pseudomonadota</taxon>
        <taxon>Alphaproteobacteria</taxon>
        <taxon>Hyphomicrobiales</taxon>
        <taxon>Phyllobacteriaceae</taxon>
        <taxon>Mesorhizobium</taxon>
    </lineage>
</organism>
<keyword evidence="3" id="KW-1185">Reference proteome</keyword>
<gene>
    <name evidence="2" type="ORF">RFM52_30835</name>
</gene>
<comment type="caution">
    <text evidence="2">The sequence shown here is derived from an EMBL/GenBank/DDBJ whole genome shotgun (WGS) entry which is preliminary data.</text>
</comment>
<dbReference type="RefSeq" id="WP_320293821.1">
    <property type="nucleotide sequence ID" value="NZ_JAVIIU010000002.1"/>
</dbReference>
<keyword evidence="2" id="KW-0503">Monooxygenase</keyword>
<dbReference type="PROSITE" id="PS51725">
    <property type="entry name" value="ABM"/>
    <property type="match status" value="1"/>
</dbReference>